<protein>
    <submittedName>
        <fullName evidence="1">Uncharacterized protein</fullName>
    </submittedName>
</protein>
<name>A0ACC0FAR2_9ERIC</name>
<evidence type="ECO:0000313" key="2">
    <source>
        <dbReference type="Proteomes" id="UP001060215"/>
    </source>
</evidence>
<dbReference type="EMBL" id="CM045772">
    <property type="protein sequence ID" value="KAI7985745.1"/>
    <property type="molecule type" value="Genomic_DNA"/>
</dbReference>
<sequence>MKILMKNVEIINTSIKLINKGIASTIRVLEELCSCHDQRKEDNSSNYQYSVTEKEDGKGEEDDVDESEDEVVSNDDVAYNQWGGNNMAREGSKSSLAAVSVVNDTCNVVEEPRKVGAGVENEEGMPRVIISSTIMGSPRDTGGGTSVGFMKSISSQELHRPSINLNVVLDQAQSKGLIVGLNQGRLEWHKEDVQNTTHQIVAQPAVQAISGPVETYGQPNQKVIESKKKRVTSKSQIEQNRKKGRSKSE</sequence>
<evidence type="ECO:0000313" key="1">
    <source>
        <dbReference type="EMBL" id="KAI7985745.1"/>
    </source>
</evidence>
<accession>A0ACC0FAR2</accession>
<keyword evidence="2" id="KW-1185">Reference proteome</keyword>
<proteinExistence type="predicted"/>
<dbReference type="Proteomes" id="UP001060215">
    <property type="component" value="Chromosome 15"/>
</dbReference>
<organism evidence="1 2">
    <name type="scientific">Camellia lanceoleosa</name>
    <dbReference type="NCBI Taxonomy" id="1840588"/>
    <lineage>
        <taxon>Eukaryota</taxon>
        <taxon>Viridiplantae</taxon>
        <taxon>Streptophyta</taxon>
        <taxon>Embryophyta</taxon>
        <taxon>Tracheophyta</taxon>
        <taxon>Spermatophyta</taxon>
        <taxon>Magnoliopsida</taxon>
        <taxon>eudicotyledons</taxon>
        <taxon>Gunneridae</taxon>
        <taxon>Pentapetalae</taxon>
        <taxon>asterids</taxon>
        <taxon>Ericales</taxon>
        <taxon>Theaceae</taxon>
        <taxon>Camellia</taxon>
    </lineage>
</organism>
<reference evidence="1 2" key="1">
    <citation type="journal article" date="2022" name="Plant J.">
        <title>Chromosome-level genome of Camellia lanceoleosa provides a valuable resource for understanding genome evolution and self-incompatibility.</title>
        <authorList>
            <person name="Gong W."/>
            <person name="Xiao S."/>
            <person name="Wang L."/>
            <person name="Liao Z."/>
            <person name="Chang Y."/>
            <person name="Mo W."/>
            <person name="Hu G."/>
            <person name="Li W."/>
            <person name="Zhao G."/>
            <person name="Zhu H."/>
            <person name="Hu X."/>
            <person name="Ji K."/>
            <person name="Xiang X."/>
            <person name="Song Q."/>
            <person name="Yuan D."/>
            <person name="Jin S."/>
            <person name="Zhang L."/>
        </authorList>
    </citation>
    <scope>NUCLEOTIDE SEQUENCE [LARGE SCALE GENOMIC DNA]</scope>
    <source>
        <strain evidence="1">SQ_2022a</strain>
    </source>
</reference>
<comment type="caution">
    <text evidence="1">The sequence shown here is derived from an EMBL/GenBank/DDBJ whole genome shotgun (WGS) entry which is preliminary data.</text>
</comment>
<gene>
    <name evidence="1" type="ORF">LOK49_LG14G02106</name>
</gene>